<reference evidence="8 9" key="1">
    <citation type="journal article" date="2024" name="Nat. Commun.">
        <title>Phylogenomics reveals the evolutionary origins of lichenization in chlorophyte algae.</title>
        <authorList>
            <person name="Puginier C."/>
            <person name="Libourel C."/>
            <person name="Otte J."/>
            <person name="Skaloud P."/>
            <person name="Haon M."/>
            <person name="Grisel S."/>
            <person name="Petersen M."/>
            <person name="Berrin J.G."/>
            <person name="Delaux P.M."/>
            <person name="Dal Grande F."/>
            <person name="Keller J."/>
        </authorList>
    </citation>
    <scope>NUCLEOTIDE SEQUENCE [LARGE SCALE GENOMIC DNA]</scope>
    <source>
        <strain evidence="8 9">SAG 2043</strain>
    </source>
</reference>
<keyword evidence="5" id="KW-0539">Nucleus</keyword>
<dbReference type="InterPro" id="IPR036955">
    <property type="entry name" value="AP2/ERF_dom_sf"/>
</dbReference>
<feature type="compositionally biased region" description="Low complexity" evidence="6">
    <location>
        <begin position="145"/>
        <end position="156"/>
    </location>
</feature>
<accession>A0AAW1QS03</accession>
<keyword evidence="2" id="KW-0805">Transcription regulation</keyword>
<name>A0AAW1QS03_9CHLO</name>
<evidence type="ECO:0000256" key="2">
    <source>
        <dbReference type="ARBA" id="ARBA00023015"/>
    </source>
</evidence>
<evidence type="ECO:0000256" key="1">
    <source>
        <dbReference type="ARBA" id="ARBA00004123"/>
    </source>
</evidence>
<feature type="domain" description="AP2/ERF" evidence="7">
    <location>
        <begin position="425"/>
        <end position="481"/>
    </location>
</feature>
<keyword evidence="3" id="KW-0238">DNA-binding</keyword>
<dbReference type="InterPro" id="IPR016177">
    <property type="entry name" value="DNA-bd_dom_sf"/>
</dbReference>
<dbReference type="EMBL" id="JALJOR010000002">
    <property type="protein sequence ID" value="KAK9824250.1"/>
    <property type="molecule type" value="Genomic_DNA"/>
</dbReference>
<dbReference type="GO" id="GO:0003677">
    <property type="term" value="F:DNA binding"/>
    <property type="evidence" value="ECO:0007669"/>
    <property type="project" value="UniProtKB-KW"/>
</dbReference>
<dbReference type="GO" id="GO:0005634">
    <property type="term" value="C:nucleus"/>
    <property type="evidence" value="ECO:0007669"/>
    <property type="project" value="UniProtKB-SubCell"/>
</dbReference>
<feature type="region of interest" description="Disordered" evidence="6">
    <location>
        <begin position="311"/>
        <end position="336"/>
    </location>
</feature>
<sequence length="656" mass="70941">MMPRLQVVHYDDCLATKQRCLALTTANLAPNSSQTCTAQRRRMIETLHSSSAPGQAQLYSLPSISTGLLPPAPLNLSGMLPDSSACSSGQLDQQAQMNPAEALQTSPTFTSWRLLDGLSLESPRHASGSQASTPQGSTRSRLPEAAVAAHMQQAQQRPANSNPDERVNTDVLLKAINFIQGQVSTRPHSKHHPPQAQNTLYHFAVDALNDLPDDENPLLQGSTHPLLGLFGEFDQEAVEDTSSNGTLPGGLLAEHVASQQPVHNGMISAFFPEASQVARPSLSMPISPFAGAAKIPLRAVDEPCLSPSHKRSAACLRESSEPDTPPTKSSRLDEIFPPPDFAIPVAVMPSIPKRATAQPAAPPVVTLRTSQRAVKPTQHSMQEESDNELETATSDPSPSRRVKRRSGRPTTLRNALSTSSSCSSAYRGVSKHRLTQRWEASLWLQGRQLYLGGFVSEEDAAHAYDIAALACKGREVPTNFDISYYAEELKQVEGCSKEEMVAYVRRRSSAFSRGRSKYRGVSGHAGRWEARIGQFGGRKNVSFGIHLTEEAAARQYDRALIIEKGRSAKTNFPMAAYEAEVLEYEVYLLAACGTVDGPASAAVAETYTLPVHSEVDAAEELAKANAEKSKGGRPRSHNASIIYAAALRKALQGRLS</sequence>
<dbReference type="GO" id="GO:0003700">
    <property type="term" value="F:DNA-binding transcription factor activity"/>
    <property type="evidence" value="ECO:0007669"/>
    <property type="project" value="InterPro"/>
</dbReference>
<dbReference type="CDD" id="cd00018">
    <property type="entry name" value="AP2"/>
    <property type="match status" value="2"/>
</dbReference>
<evidence type="ECO:0000256" key="3">
    <source>
        <dbReference type="ARBA" id="ARBA00023125"/>
    </source>
</evidence>
<feature type="domain" description="AP2/ERF" evidence="7">
    <location>
        <begin position="511"/>
        <end position="573"/>
    </location>
</feature>
<feature type="compositionally biased region" description="Polar residues" evidence="6">
    <location>
        <begin position="127"/>
        <end position="140"/>
    </location>
</feature>
<organism evidence="8 9">
    <name type="scientific">[Myrmecia] bisecta</name>
    <dbReference type="NCBI Taxonomy" id="41462"/>
    <lineage>
        <taxon>Eukaryota</taxon>
        <taxon>Viridiplantae</taxon>
        <taxon>Chlorophyta</taxon>
        <taxon>core chlorophytes</taxon>
        <taxon>Trebouxiophyceae</taxon>
        <taxon>Trebouxiales</taxon>
        <taxon>Trebouxiaceae</taxon>
        <taxon>Myrmecia</taxon>
    </lineage>
</organism>
<evidence type="ECO:0000313" key="8">
    <source>
        <dbReference type="EMBL" id="KAK9824250.1"/>
    </source>
</evidence>
<dbReference type="PANTHER" id="PTHR32467:SF90">
    <property type="entry name" value="AP2-LIKE ETHYLENE-RESPONSIVE TRANSCRIPTION FACTOR AIL1"/>
    <property type="match status" value="1"/>
</dbReference>
<dbReference type="PANTHER" id="PTHR32467">
    <property type="entry name" value="AP2-LIKE ETHYLENE-RESPONSIVE TRANSCRIPTION FACTOR"/>
    <property type="match status" value="1"/>
</dbReference>
<keyword evidence="9" id="KW-1185">Reference proteome</keyword>
<dbReference type="SMART" id="SM00380">
    <property type="entry name" value="AP2"/>
    <property type="match status" value="2"/>
</dbReference>
<gene>
    <name evidence="8" type="ORF">WJX72_008929</name>
</gene>
<dbReference type="AlphaFoldDB" id="A0AAW1QS03"/>
<evidence type="ECO:0000256" key="5">
    <source>
        <dbReference type="ARBA" id="ARBA00023242"/>
    </source>
</evidence>
<proteinExistence type="predicted"/>
<evidence type="ECO:0000256" key="4">
    <source>
        <dbReference type="ARBA" id="ARBA00023163"/>
    </source>
</evidence>
<dbReference type="PROSITE" id="PS51032">
    <property type="entry name" value="AP2_ERF"/>
    <property type="match status" value="2"/>
</dbReference>
<dbReference type="SUPFAM" id="SSF54171">
    <property type="entry name" value="DNA-binding domain"/>
    <property type="match status" value="2"/>
</dbReference>
<feature type="compositionally biased region" description="Polar residues" evidence="6">
    <location>
        <begin position="367"/>
        <end position="380"/>
    </location>
</feature>
<evidence type="ECO:0000313" key="9">
    <source>
        <dbReference type="Proteomes" id="UP001489004"/>
    </source>
</evidence>
<feature type="region of interest" description="Disordered" evidence="6">
    <location>
        <begin position="80"/>
        <end position="102"/>
    </location>
</feature>
<protein>
    <recommendedName>
        <fullName evidence="7">AP2/ERF domain-containing protein</fullName>
    </recommendedName>
</protein>
<feature type="region of interest" description="Disordered" evidence="6">
    <location>
        <begin position="355"/>
        <end position="423"/>
    </location>
</feature>
<feature type="compositionally biased region" description="Low complexity" evidence="6">
    <location>
        <begin position="355"/>
        <end position="366"/>
    </location>
</feature>
<evidence type="ECO:0000259" key="7">
    <source>
        <dbReference type="PROSITE" id="PS51032"/>
    </source>
</evidence>
<keyword evidence="4" id="KW-0804">Transcription</keyword>
<feature type="compositionally biased region" description="Polar residues" evidence="6">
    <location>
        <begin position="84"/>
        <end position="102"/>
    </location>
</feature>
<feature type="region of interest" description="Disordered" evidence="6">
    <location>
        <begin position="122"/>
        <end position="164"/>
    </location>
</feature>
<dbReference type="InterPro" id="IPR001471">
    <property type="entry name" value="AP2/ERF_dom"/>
</dbReference>
<evidence type="ECO:0000256" key="6">
    <source>
        <dbReference type="SAM" id="MobiDB-lite"/>
    </source>
</evidence>
<dbReference type="Gene3D" id="3.30.730.10">
    <property type="entry name" value="AP2/ERF domain"/>
    <property type="match status" value="2"/>
</dbReference>
<comment type="subcellular location">
    <subcellularLocation>
        <location evidence="1">Nucleus</location>
    </subcellularLocation>
</comment>
<comment type="caution">
    <text evidence="8">The sequence shown here is derived from an EMBL/GenBank/DDBJ whole genome shotgun (WGS) entry which is preliminary data.</text>
</comment>
<dbReference type="Proteomes" id="UP001489004">
    <property type="component" value="Unassembled WGS sequence"/>
</dbReference>